<evidence type="ECO:0000313" key="2">
    <source>
        <dbReference type="Proteomes" id="UP000663828"/>
    </source>
</evidence>
<dbReference type="AlphaFoldDB" id="A0A816EI45"/>
<keyword evidence="2" id="KW-1185">Reference proteome</keyword>
<dbReference type="EMBL" id="CAJNOR010009977">
    <property type="protein sequence ID" value="CAF1649994.1"/>
    <property type="molecule type" value="Genomic_DNA"/>
</dbReference>
<evidence type="ECO:0000313" key="1">
    <source>
        <dbReference type="EMBL" id="CAF1649994.1"/>
    </source>
</evidence>
<gene>
    <name evidence="1" type="ORF">XAT740_LOCUS54787</name>
</gene>
<comment type="caution">
    <text evidence="1">The sequence shown here is derived from an EMBL/GenBank/DDBJ whole genome shotgun (WGS) entry which is preliminary data.</text>
</comment>
<name>A0A816EI45_ADIRI</name>
<accession>A0A816EI45</accession>
<organism evidence="1 2">
    <name type="scientific">Adineta ricciae</name>
    <name type="common">Rotifer</name>
    <dbReference type="NCBI Taxonomy" id="249248"/>
    <lineage>
        <taxon>Eukaryota</taxon>
        <taxon>Metazoa</taxon>
        <taxon>Spiralia</taxon>
        <taxon>Gnathifera</taxon>
        <taxon>Rotifera</taxon>
        <taxon>Eurotatoria</taxon>
        <taxon>Bdelloidea</taxon>
        <taxon>Adinetida</taxon>
        <taxon>Adinetidae</taxon>
        <taxon>Adineta</taxon>
    </lineage>
</organism>
<proteinExistence type="predicted"/>
<reference evidence="1" key="1">
    <citation type="submission" date="2021-02" db="EMBL/GenBank/DDBJ databases">
        <authorList>
            <person name="Nowell W R."/>
        </authorList>
    </citation>
    <scope>NUCLEOTIDE SEQUENCE</scope>
</reference>
<dbReference type="Proteomes" id="UP000663828">
    <property type="component" value="Unassembled WGS sequence"/>
</dbReference>
<sequence>MVNSKFFFIHLDIIENQNSHNDPQVDHFGDWIRLNLSRFRQIPCRRIPVGNLQEMSGQFLTVSSPKFAGNDGFKIGRIIEIHDNYFLVQLFHYKLDVKCENITEDEILVNFGGNGSKSIFDFDHNRQMILSRKMKYMNSDTSMSLIAIIADLEENEIILNMESAMNVIIRKLIVMSSSLEIIKVLLNDQSFKFDDIIAKIYAHVHEIESEENLKNLAQIIAQISIDKECLSATEKHLQKISDRTSNMAKFTGIVIKEIAHSTMHSYPGYYGTVGSGRLGSFSDHFLAAGIDSDFNGSSRRNDRPG</sequence>
<protein>
    <submittedName>
        <fullName evidence="1">Uncharacterized protein</fullName>
    </submittedName>
</protein>